<dbReference type="GeneID" id="24439149"/>
<dbReference type="InParanoid" id="W7XAA1"/>
<accession>W7XAA1</accession>
<name>W7XAA1_TETTS</name>
<evidence type="ECO:0000313" key="2">
    <source>
        <dbReference type="Proteomes" id="UP000009168"/>
    </source>
</evidence>
<proteinExistence type="predicted"/>
<dbReference type="Proteomes" id="UP000009168">
    <property type="component" value="Unassembled WGS sequence"/>
</dbReference>
<reference evidence="2" key="1">
    <citation type="journal article" date="2006" name="PLoS Biol.">
        <title>Macronuclear genome sequence of the ciliate Tetrahymena thermophila, a model eukaryote.</title>
        <authorList>
            <person name="Eisen J.A."/>
            <person name="Coyne R.S."/>
            <person name="Wu M."/>
            <person name="Wu D."/>
            <person name="Thiagarajan M."/>
            <person name="Wortman J.R."/>
            <person name="Badger J.H."/>
            <person name="Ren Q."/>
            <person name="Amedeo P."/>
            <person name="Jones K.M."/>
            <person name="Tallon L.J."/>
            <person name="Delcher A.L."/>
            <person name="Salzberg S.L."/>
            <person name="Silva J.C."/>
            <person name="Haas B.J."/>
            <person name="Majoros W.H."/>
            <person name="Farzad M."/>
            <person name="Carlton J.M."/>
            <person name="Smith R.K. Jr."/>
            <person name="Garg J."/>
            <person name="Pearlman R.E."/>
            <person name="Karrer K.M."/>
            <person name="Sun L."/>
            <person name="Manning G."/>
            <person name="Elde N.C."/>
            <person name="Turkewitz A.P."/>
            <person name="Asai D.J."/>
            <person name="Wilkes D.E."/>
            <person name="Wang Y."/>
            <person name="Cai H."/>
            <person name="Collins K."/>
            <person name="Stewart B.A."/>
            <person name="Lee S.R."/>
            <person name="Wilamowska K."/>
            <person name="Weinberg Z."/>
            <person name="Ruzzo W.L."/>
            <person name="Wloga D."/>
            <person name="Gaertig J."/>
            <person name="Frankel J."/>
            <person name="Tsao C.-C."/>
            <person name="Gorovsky M.A."/>
            <person name="Keeling P.J."/>
            <person name="Waller R.F."/>
            <person name="Patron N.J."/>
            <person name="Cherry J.M."/>
            <person name="Stover N.A."/>
            <person name="Krieger C.J."/>
            <person name="del Toro C."/>
            <person name="Ryder H.F."/>
            <person name="Williamson S.C."/>
            <person name="Barbeau R.A."/>
            <person name="Hamilton E.P."/>
            <person name="Orias E."/>
        </authorList>
    </citation>
    <scope>NUCLEOTIDE SEQUENCE [LARGE SCALE GENOMIC DNA]</scope>
    <source>
        <strain evidence="2">SB210</strain>
    </source>
</reference>
<keyword evidence="2" id="KW-1185">Reference proteome</keyword>
<gene>
    <name evidence="1" type="ORF">TTHERM_000470869</name>
</gene>
<evidence type="ECO:0000313" key="1">
    <source>
        <dbReference type="EMBL" id="EWS73308.1"/>
    </source>
</evidence>
<protein>
    <submittedName>
        <fullName evidence="1">Uncharacterized protein</fullName>
    </submittedName>
</protein>
<dbReference type="EMBL" id="GG662622">
    <property type="protein sequence ID" value="EWS73308.1"/>
    <property type="molecule type" value="Genomic_DNA"/>
</dbReference>
<dbReference type="RefSeq" id="XP_012654157.1">
    <property type="nucleotide sequence ID" value="XM_012798703.1"/>
</dbReference>
<organism evidence="1 2">
    <name type="scientific">Tetrahymena thermophila (strain SB210)</name>
    <dbReference type="NCBI Taxonomy" id="312017"/>
    <lineage>
        <taxon>Eukaryota</taxon>
        <taxon>Sar</taxon>
        <taxon>Alveolata</taxon>
        <taxon>Ciliophora</taxon>
        <taxon>Intramacronucleata</taxon>
        <taxon>Oligohymenophorea</taxon>
        <taxon>Hymenostomatida</taxon>
        <taxon>Tetrahymenina</taxon>
        <taxon>Tetrahymenidae</taxon>
        <taxon>Tetrahymena</taxon>
    </lineage>
</organism>
<dbReference type="AlphaFoldDB" id="W7XAA1"/>
<dbReference type="KEGG" id="tet:TTHERM_000470869"/>
<sequence>MNSPKLLFYFKFIISTQLTKLTSLSRQKITPFWEILQALFLRNTCELLLKYMNLLYIRNQTSLVCQITTILVRIRSKSVVKNCIIQETNQNRRSLFQVSLIQIIYN</sequence>